<dbReference type="KEGG" id="fbm:MQE35_00410"/>
<feature type="domain" description="Oligogalacturonate lyase" evidence="1">
    <location>
        <begin position="42"/>
        <end position="402"/>
    </location>
</feature>
<accession>A0A9E6ZNU3</accession>
<sequence>MFSCKQIANSNEGNSLSERDSISILKTGVLKPMPEKWIDVDTHHKVKKLAQSLPKSRSFYFHNRPFLSSKDTKDDLMVFYGLKDSINQLFTVNLQSGELQQITDGPEGKKGEIVAPNTRRVYYMVHNKVYYTHIDTRQTKLVYEFPDSVIGGVTTINSDENILGGVLITKKEQEIFNKNPKKSNYFNSIYEAKLKRTLITINIESGVMNEIYSENAWLNHVQFSPANPRLLMYCHEGPWHKVDRIWTIDVTTKEKKLMHKRTMEMEIAGHEFFSPDGKTIWYDLQIPRGETFYLAGINTDLTGFRKYGLKRNDWSIHYNISPDMKSFAGDGGDEGQVAKAKDGRWIYHFTVKGDSLIAEKLVNMKNHNYDLEPNVHFSPDGKWIIFRANFEGNSHIYAVEIAKNNISLHQ</sequence>
<evidence type="ECO:0000313" key="2">
    <source>
        <dbReference type="EMBL" id="UOB17775.1"/>
    </source>
</evidence>
<dbReference type="Proteomes" id="UP000831290">
    <property type="component" value="Chromosome"/>
</dbReference>
<organism evidence="2 3">
    <name type="scientific">Abyssalbus ytuae</name>
    <dbReference type="NCBI Taxonomy" id="2926907"/>
    <lineage>
        <taxon>Bacteria</taxon>
        <taxon>Pseudomonadati</taxon>
        <taxon>Bacteroidota</taxon>
        <taxon>Flavobacteriia</taxon>
        <taxon>Flavobacteriales</taxon>
        <taxon>Flavobacteriaceae</taxon>
        <taxon>Abyssalbus</taxon>
    </lineage>
</organism>
<dbReference type="GO" id="GO:0045490">
    <property type="term" value="P:pectin catabolic process"/>
    <property type="evidence" value="ECO:0007669"/>
    <property type="project" value="InterPro"/>
</dbReference>
<dbReference type="GO" id="GO:0047487">
    <property type="term" value="F:oligogalacturonide lyase activity"/>
    <property type="evidence" value="ECO:0007669"/>
    <property type="project" value="InterPro"/>
</dbReference>
<protein>
    <submittedName>
        <fullName evidence="2">Oligogalacturonate lyase family protein</fullName>
    </submittedName>
</protein>
<keyword evidence="2" id="KW-0456">Lyase</keyword>
<dbReference type="InterPro" id="IPR027946">
    <property type="entry name" value="Ogl_dom"/>
</dbReference>
<reference evidence="2" key="1">
    <citation type="submission" date="2022-03" db="EMBL/GenBank/DDBJ databases">
        <title>Description of Abyssus ytuae gen. nov., sp. nov., a novel member of the family Flavobacteriaceae isolated from the sediment of Mariana Trench.</title>
        <authorList>
            <person name="Zhang J."/>
            <person name="Xu X."/>
        </authorList>
    </citation>
    <scope>NUCLEOTIDE SEQUENCE</scope>
    <source>
        <strain evidence="2">MT3330</strain>
    </source>
</reference>
<dbReference type="SUPFAM" id="SSF82171">
    <property type="entry name" value="DPP6 N-terminal domain-like"/>
    <property type="match status" value="1"/>
</dbReference>
<proteinExistence type="predicted"/>
<dbReference type="InterPro" id="IPR015943">
    <property type="entry name" value="WD40/YVTN_repeat-like_dom_sf"/>
</dbReference>
<dbReference type="EMBL" id="CP094358">
    <property type="protein sequence ID" value="UOB17775.1"/>
    <property type="molecule type" value="Genomic_DNA"/>
</dbReference>
<dbReference type="Gene3D" id="2.130.10.10">
    <property type="entry name" value="YVTN repeat-like/Quinoprotein amine dehydrogenase"/>
    <property type="match status" value="1"/>
</dbReference>
<dbReference type="AlphaFoldDB" id="A0A9E6ZNU3"/>
<evidence type="ECO:0000259" key="1">
    <source>
        <dbReference type="Pfam" id="PF14583"/>
    </source>
</evidence>
<name>A0A9E6ZNU3_9FLAO</name>
<evidence type="ECO:0000313" key="3">
    <source>
        <dbReference type="Proteomes" id="UP000831290"/>
    </source>
</evidence>
<gene>
    <name evidence="2" type="ORF">MQE35_00410</name>
</gene>
<dbReference type="RefSeq" id="WP_255843493.1">
    <property type="nucleotide sequence ID" value="NZ_CP094358.1"/>
</dbReference>
<dbReference type="Pfam" id="PF14583">
    <property type="entry name" value="Pectate_lyase22"/>
    <property type="match status" value="1"/>
</dbReference>
<keyword evidence="3" id="KW-1185">Reference proteome</keyword>